<protein>
    <submittedName>
        <fullName evidence="2">Uncharacterized protein</fullName>
    </submittedName>
</protein>
<comment type="caution">
    <text evidence="2">The sequence shown here is derived from an EMBL/GenBank/DDBJ whole genome shotgun (WGS) entry which is preliminary data.</text>
</comment>
<feature type="compositionally biased region" description="Polar residues" evidence="1">
    <location>
        <begin position="262"/>
        <end position="271"/>
    </location>
</feature>
<feature type="region of interest" description="Disordered" evidence="1">
    <location>
        <begin position="1"/>
        <end position="35"/>
    </location>
</feature>
<feature type="region of interest" description="Disordered" evidence="1">
    <location>
        <begin position="224"/>
        <end position="297"/>
    </location>
</feature>
<name>A0A9P4QYD4_9PLEO</name>
<dbReference type="EMBL" id="ML996128">
    <property type="protein sequence ID" value="KAF2736173.1"/>
    <property type="molecule type" value="Genomic_DNA"/>
</dbReference>
<feature type="non-terminal residue" evidence="2">
    <location>
        <position position="1"/>
    </location>
</feature>
<feature type="region of interest" description="Disordered" evidence="1">
    <location>
        <begin position="177"/>
        <end position="208"/>
    </location>
</feature>
<accession>A0A9P4QYD4</accession>
<proteinExistence type="predicted"/>
<gene>
    <name evidence="2" type="ORF">EJ04DRAFT_598591</name>
</gene>
<sequence>RAVALRKRAAGGGQRSAVSGGQRGQQQQAARDTGRVAHSWSMWSSGGWQPGTRGAIGFVGLGGDVTQCARARAAAGFGVGRSPVGIRLGAAVKPHRPEIGLLLFPLARAIPSYSQRAKSHWRQLAAMGECITPPATLLWSLPSSASSTVTTVTTLSCPRSAARWPDDRPLGSTLAVAKGKRCQSRRAARGSRRRRPHYACCQSTPTRPSAANCSFLAPSSHPLILSQPSQPWHPPAQARPSRRRPHAQPAAGPNIERAGRGSSPTATSVLQRPTARRHGKISAGPIRPPSQPSDPSRTVCISSLALHQFLLPPIWMRCSCQAPLSVSLMHLDPGGVRQMRYWKDADAHTDIHSPYPCLASERPSLSFCSRATSGACQATVSSLDSIALPRDLPLRKPLREGMKPPPQVAS</sequence>
<evidence type="ECO:0000313" key="2">
    <source>
        <dbReference type="EMBL" id="KAF2736173.1"/>
    </source>
</evidence>
<evidence type="ECO:0000313" key="3">
    <source>
        <dbReference type="Proteomes" id="UP000799444"/>
    </source>
</evidence>
<keyword evidence="3" id="KW-1185">Reference proteome</keyword>
<organism evidence="2 3">
    <name type="scientific">Polyplosphaeria fusca</name>
    <dbReference type="NCBI Taxonomy" id="682080"/>
    <lineage>
        <taxon>Eukaryota</taxon>
        <taxon>Fungi</taxon>
        <taxon>Dikarya</taxon>
        <taxon>Ascomycota</taxon>
        <taxon>Pezizomycotina</taxon>
        <taxon>Dothideomycetes</taxon>
        <taxon>Pleosporomycetidae</taxon>
        <taxon>Pleosporales</taxon>
        <taxon>Tetraplosphaeriaceae</taxon>
        <taxon>Polyplosphaeria</taxon>
    </lineage>
</organism>
<feature type="compositionally biased region" description="Basic residues" evidence="1">
    <location>
        <begin position="178"/>
        <end position="197"/>
    </location>
</feature>
<dbReference type="Proteomes" id="UP000799444">
    <property type="component" value="Unassembled WGS sequence"/>
</dbReference>
<feature type="compositionally biased region" description="Low complexity" evidence="1">
    <location>
        <begin position="15"/>
        <end position="31"/>
    </location>
</feature>
<evidence type="ECO:0000256" key="1">
    <source>
        <dbReference type="SAM" id="MobiDB-lite"/>
    </source>
</evidence>
<dbReference type="AlphaFoldDB" id="A0A9P4QYD4"/>
<reference evidence="2" key="1">
    <citation type="journal article" date="2020" name="Stud. Mycol.">
        <title>101 Dothideomycetes genomes: a test case for predicting lifestyles and emergence of pathogens.</title>
        <authorList>
            <person name="Haridas S."/>
            <person name="Albert R."/>
            <person name="Binder M."/>
            <person name="Bloem J."/>
            <person name="Labutti K."/>
            <person name="Salamov A."/>
            <person name="Andreopoulos B."/>
            <person name="Baker S."/>
            <person name="Barry K."/>
            <person name="Bills G."/>
            <person name="Bluhm B."/>
            <person name="Cannon C."/>
            <person name="Castanera R."/>
            <person name="Culley D."/>
            <person name="Daum C."/>
            <person name="Ezra D."/>
            <person name="Gonzalez J."/>
            <person name="Henrissat B."/>
            <person name="Kuo A."/>
            <person name="Liang C."/>
            <person name="Lipzen A."/>
            <person name="Lutzoni F."/>
            <person name="Magnuson J."/>
            <person name="Mondo S."/>
            <person name="Nolan M."/>
            <person name="Ohm R."/>
            <person name="Pangilinan J."/>
            <person name="Park H.-J."/>
            <person name="Ramirez L."/>
            <person name="Alfaro M."/>
            <person name="Sun H."/>
            <person name="Tritt A."/>
            <person name="Yoshinaga Y."/>
            <person name="Zwiers L.-H."/>
            <person name="Turgeon B."/>
            <person name="Goodwin S."/>
            <person name="Spatafora J."/>
            <person name="Crous P."/>
            <person name="Grigoriev I."/>
        </authorList>
    </citation>
    <scope>NUCLEOTIDE SEQUENCE</scope>
    <source>
        <strain evidence="2">CBS 125425</strain>
    </source>
</reference>